<gene>
    <name evidence="8" type="ORF">CBW46_005850</name>
</gene>
<proteinExistence type="predicted"/>
<evidence type="ECO:0000256" key="4">
    <source>
        <dbReference type="ARBA" id="ARBA00022989"/>
    </source>
</evidence>
<comment type="subcellular location">
    <subcellularLocation>
        <location evidence="1">Cell membrane</location>
        <topology evidence="1">Multi-pass membrane protein</topology>
    </subcellularLocation>
</comment>
<feature type="transmembrane region" description="Helical" evidence="6">
    <location>
        <begin position="79"/>
        <end position="97"/>
    </location>
</feature>
<evidence type="ECO:0000256" key="3">
    <source>
        <dbReference type="ARBA" id="ARBA00022692"/>
    </source>
</evidence>
<reference evidence="8" key="1">
    <citation type="submission" date="2018-06" db="EMBL/GenBank/DDBJ databases">
        <title>Paenibacillus xerothermodurans sp. nov. an extremely dry heat resistant spore forming bacterium isolated from the soil of Cape Canaveral, Florida.</title>
        <authorList>
            <person name="Seuylemezian A."/>
            <person name="Kaur N."/>
            <person name="Patil P."/>
            <person name="Patil P."/>
            <person name="Mayilraj S."/>
            <person name="Vaishampayan P."/>
        </authorList>
    </citation>
    <scope>NUCLEOTIDE SEQUENCE [LARGE SCALE GENOMIC DNA]</scope>
    <source>
        <strain evidence="8">ATCC 27380</strain>
    </source>
</reference>
<dbReference type="PANTHER" id="PTHR33545:SF10">
    <property type="entry name" value="UPF0750 MEMBRANE PROTEIN YPJC"/>
    <property type="match status" value="1"/>
</dbReference>
<dbReference type="InterPro" id="IPR015867">
    <property type="entry name" value="N-reg_PII/ATP_PRibTrfase_C"/>
</dbReference>
<dbReference type="AlphaFoldDB" id="A0A2W1NQZ5"/>
<dbReference type="GO" id="GO:0005886">
    <property type="term" value="C:plasma membrane"/>
    <property type="evidence" value="ECO:0007669"/>
    <property type="project" value="UniProtKB-SubCell"/>
</dbReference>
<dbReference type="CDD" id="cd16380">
    <property type="entry name" value="YitT_C"/>
    <property type="match status" value="1"/>
</dbReference>
<keyword evidence="5 6" id="KW-0472">Membrane</keyword>
<keyword evidence="9" id="KW-1185">Reference proteome</keyword>
<protein>
    <submittedName>
        <fullName evidence="8">YitT family protein</fullName>
    </submittedName>
</protein>
<dbReference type="Pfam" id="PF02588">
    <property type="entry name" value="YitT_membrane"/>
    <property type="match status" value="1"/>
</dbReference>
<dbReference type="InterPro" id="IPR051461">
    <property type="entry name" value="UPF0750_membrane"/>
</dbReference>
<keyword evidence="3 6" id="KW-0812">Transmembrane</keyword>
<evidence type="ECO:0000256" key="2">
    <source>
        <dbReference type="ARBA" id="ARBA00022475"/>
    </source>
</evidence>
<dbReference type="Proteomes" id="UP000214746">
    <property type="component" value="Unassembled WGS sequence"/>
</dbReference>
<dbReference type="EMBL" id="NHRJ02000002">
    <property type="protein sequence ID" value="PZE21925.1"/>
    <property type="molecule type" value="Genomic_DNA"/>
</dbReference>
<accession>A0A2W1NQZ5</accession>
<dbReference type="InterPro" id="IPR003740">
    <property type="entry name" value="YitT"/>
</dbReference>
<feature type="transmembrane region" description="Helical" evidence="6">
    <location>
        <begin position="155"/>
        <end position="176"/>
    </location>
</feature>
<feature type="transmembrane region" description="Helical" evidence="6">
    <location>
        <begin position="117"/>
        <end position="134"/>
    </location>
</feature>
<dbReference type="Gene3D" id="3.30.70.120">
    <property type="match status" value="1"/>
</dbReference>
<dbReference type="Pfam" id="PF10035">
    <property type="entry name" value="DUF2179"/>
    <property type="match status" value="1"/>
</dbReference>
<sequence>MAFRLTAERLQSLPAILLGTAIYAFGLHFFVIPNQLMEGGLTGVALLLNYIFGFPPSITTLVLNVPLFVVGWKALGKEPMFFTIIGTFALSFFLWLIERFIKNGWLTPFHTEQDFFLAAAYAGVSLGVGLGLVFRYGGTTGGVDIIARIGQQRKGWSMGQVILLFDVCVIGASLFFIPIVKILYTLVAVFIASRVIDIIIQGAYAARAFTIITDHAEAMVAAISRETDRGATIIPAVGGFSGAKKNVVYCVVYRQEMRRLRDITRSIDPHAFVIINEVNDVLGEGFRPE</sequence>
<feature type="domain" description="DUF2179" evidence="7">
    <location>
        <begin position="229"/>
        <end position="283"/>
    </location>
</feature>
<dbReference type="PIRSF" id="PIRSF006483">
    <property type="entry name" value="Membrane_protein_YitT"/>
    <property type="match status" value="1"/>
</dbReference>
<dbReference type="OrthoDB" id="1758221at2"/>
<feature type="transmembrane region" description="Helical" evidence="6">
    <location>
        <begin position="182"/>
        <end position="200"/>
    </location>
</feature>
<dbReference type="RefSeq" id="WP_089199067.1">
    <property type="nucleotide sequence ID" value="NZ_NHRJ02000002.1"/>
</dbReference>
<name>A0A2W1NQZ5_PAEXE</name>
<dbReference type="PANTHER" id="PTHR33545">
    <property type="entry name" value="UPF0750 MEMBRANE PROTEIN YITT-RELATED"/>
    <property type="match status" value="1"/>
</dbReference>
<feature type="transmembrane region" description="Helical" evidence="6">
    <location>
        <begin position="51"/>
        <end position="72"/>
    </location>
</feature>
<evidence type="ECO:0000256" key="6">
    <source>
        <dbReference type="SAM" id="Phobius"/>
    </source>
</evidence>
<keyword evidence="2" id="KW-1003">Cell membrane</keyword>
<comment type="caution">
    <text evidence="8">The sequence shown here is derived from an EMBL/GenBank/DDBJ whole genome shotgun (WGS) entry which is preliminary data.</text>
</comment>
<evidence type="ECO:0000256" key="5">
    <source>
        <dbReference type="ARBA" id="ARBA00023136"/>
    </source>
</evidence>
<keyword evidence="4 6" id="KW-1133">Transmembrane helix</keyword>
<evidence type="ECO:0000256" key="1">
    <source>
        <dbReference type="ARBA" id="ARBA00004651"/>
    </source>
</evidence>
<organism evidence="8 9">
    <name type="scientific">Paenibacillus xerothermodurans</name>
    <dbReference type="NCBI Taxonomy" id="1977292"/>
    <lineage>
        <taxon>Bacteria</taxon>
        <taxon>Bacillati</taxon>
        <taxon>Bacillota</taxon>
        <taxon>Bacilli</taxon>
        <taxon>Bacillales</taxon>
        <taxon>Paenibacillaceae</taxon>
        <taxon>Paenibacillus</taxon>
    </lineage>
</organism>
<evidence type="ECO:0000313" key="8">
    <source>
        <dbReference type="EMBL" id="PZE21925.1"/>
    </source>
</evidence>
<dbReference type="InterPro" id="IPR019264">
    <property type="entry name" value="DUF2179"/>
</dbReference>
<feature type="transmembrane region" description="Helical" evidence="6">
    <location>
        <begin position="12"/>
        <end position="31"/>
    </location>
</feature>
<evidence type="ECO:0000313" key="9">
    <source>
        <dbReference type="Proteomes" id="UP000214746"/>
    </source>
</evidence>
<evidence type="ECO:0000259" key="7">
    <source>
        <dbReference type="Pfam" id="PF10035"/>
    </source>
</evidence>